<evidence type="ECO:0000256" key="2">
    <source>
        <dbReference type="ARBA" id="ARBA00011322"/>
    </source>
</evidence>
<dbReference type="Pfam" id="PF13476">
    <property type="entry name" value="AAA_23"/>
    <property type="match status" value="1"/>
</dbReference>
<dbReference type="Gene3D" id="3.40.50.300">
    <property type="entry name" value="P-loop containing nucleotide triphosphate hydrolases"/>
    <property type="match status" value="2"/>
</dbReference>
<dbReference type="EMBL" id="NOKQ01000342">
    <property type="protein sequence ID" value="OZS76837.1"/>
    <property type="molecule type" value="Genomic_DNA"/>
</dbReference>
<evidence type="ECO:0000256" key="1">
    <source>
        <dbReference type="ARBA" id="ARBA00006930"/>
    </source>
</evidence>
<dbReference type="PANTHER" id="PTHR32114:SF2">
    <property type="entry name" value="ABC TRANSPORTER ABCH.3"/>
    <property type="match status" value="1"/>
</dbReference>
<proteinExistence type="inferred from homology"/>
<name>A0A264W1B8_9BACL</name>
<sequence length="1015" mass="116769">MRPLYLKMTAFGPYREQETIDFSELNPHTLFVIAGPTGAGKTSIFDALSFALFGTGSGEDRQDTRMLRSDFAPDDLHTAVELTFEVRGKTIRIFRQMAHVKAGNKTATGEKYELVEQTEEGDIPLVERYTVREINTKLLELVGMTADQFHQIVMLPQGEFRKFLTSSTDQKEVILRKLFRTERFQKMNDFLKERRQQLLDSSQQHRAVLATLVNQAAGLYPEQETFRQAEPNLYQIDAAFGAGLETAQTEYTQSIEQEQQAWSHFQSEQKLLQQLEWMVAKRTRLAELIEKEEKLVKQRPLIEQVRTRLEVAQRAQQIHHVYEAGQKAVQQVASKSEQVADLEKRLNQTTEAFQKTDTEYQTAKGQEEARHELRLEVDQLQQRIAQLEERQQLVLQERRLATTQQQQRTEVEQLEQQLQQIDERLQYLVDQYQQLQDESKTLPEETAKLTTIKEQLQQVGQYENQKKQLEKLNVDLAEATRSKELAAKAWQEVQQQQANELALQLVTHLHEGQACPVCGSTEHPAPAVSADRVSHDAQATVEKRLQEATARQLRLTIEQERLQQDIRSFEVAHAEVIEQRAELGNQLNRQQHLIEELSQKQQQADACMAEGRPLRAQQKQLKEQLPEKQWKLASLSEEWQRLKGQLQALGDQTDDNALDETKRHLADKQQQVQQVMQEWQRLQERYSQLKDAFQLLQQQTAWERNQLQELTAEQERTTTAWQRALEEQGFSQEADFQQAVVPENELIRFKQDIEDYDKQVHQVATERTILERELEGHQEELPLEDQQQKVIEAKATWDGLKELSQSLQSKIQATERLISQLNILKEKMGDTEAKLATTTALYDALRGQNTKKLSFERYMLIAYLEQITEAANQRLETLSGGQFRLVRSDRQESHGKQSGLQLDVYDGYTGQFRDVKSLSGGEKFHASLSLALGMADVMQEMNGGIQIDTMFIDEGFGSLDEESLQKAIEALVQLQRTGRLIGVISHVKELQAAIPAQLRVKKSASGTSSTYFQIG</sequence>
<reference evidence="6 7" key="1">
    <citation type="submission" date="2017-07" db="EMBL/GenBank/DDBJ databases">
        <title>Tetzosporium hominis gen.nov. sp.nov.</title>
        <authorList>
            <person name="Tetz G."/>
            <person name="Tetz V."/>
        </authorList>
    </citation>
    <scope>NUCLEOTIDE SEQUENCE [LARGE SCALE GENOMIC DNA]</scope>
    <source>
        <strain evidence="6 7">VT-49</strain>
    </source>
</reference>
<dbReference type="Proteomes" id="UP000217065">
    <property type="component" value="Unassembled WGS sequence"/>
</dbReference>
<feature type="domain" description="Rad50/SbcC-type AAA" evidence="5">
    <location>
        <begin position="6"/>
        <end position="305"/>
    </location>
</feature>
<evidence type="ECO:0000256" key="3">
    <source>
        <dbReference type="ARBA" id="ARBA00013368"/>
    </source>
</evidence>
<dbReference type="InterPro" id="IPR038729">
    <property type="entry name" value="Rad50/SbcC_AAA"/>
</dbReference>
<dbReference type="AlphaFoldDB" id="A0A264W1B8"/>
<gene>
    <name evidence="6" type="ORF">CF394_14195</name>
</gene>
<protein>
    <recommendedName>
        <fullName evidence="3">Nuclease SbcCD subunit C</fullName>
    </recommendedName>
</protein>
<evidence type="ECO:0000313" key="6">
    <source>
        <dbReference type="EMBL" id="OZS76837.1"/>
    </source>
</evidence>
<dbReference type="RefSeq" id="WP_094944475.1">
    <property type="nucleotide sequence ID" value="NZ_NOKQ01000342.1"/>
</dbReference>
<dbReference type="SUPFAM" id="SSF52540">
    <property type="entry name" value="P-loop containing nucleoside triphosphate hydrolases"/>
    <property type="match status" value="1"/>
</dbReference>
<comment type="similarity">
    <text evidence="1">Belongs to the SMC family. SbcC subfamily.</text>
</comment>
<keyword evidence="7" id="KW-1185">Reference proteome</keyword>
<comment type="subunit">
    <text evidence="2">Heterodimer of SbcC and SbcD.</text>
</comment>
<feature type="coiled-coil region" evidence="4">
    <location>
        <begin position="332"/>
        <end position="489"/>
    </location>
</feature>
<feature type="coiled-coil region" evidence="4">
    <location>
        <begin position="545"/>
        <end position="699"/>
    </location>
</feature>
<keyword evidence="4" id="KW-0175">Coiled coil</keyword>
<accession>A0A264W1B8</accession>
<organism evidence="6 7">
    <name type="scientific">Tetzosporium hominis</name>
    <dbReference type="NCBI Taxonomy" id="2020506"/>
    <lineage>
        <taxon>Bacteria</taxon>
        <taxon>Bacillati</taxon>
        <taxon>Bacillota</taxon>
        <taxon>Bacilli</taxon>
        <taxon>Bacillales</taxon>
        <taxon>Caryophanaceae</taxon>
        <taxon>Tetzosporium</taxon>
    </lineage>
</organism>
<dbReference type="PANTHER" id="PTHR32114">
    <property type="entry name" value="ABC TRANSPORTER ABCH.3"/>
    <property type="match status" value="1"/>
</dbReference>
<evidence type="ECO:0000313" key="7">
    <source>
        <dbReference type="Proteomes" id="UP000217065"/>
    </source>
</evidence>
<evidence type="ECO:0000259" key="5">
    <source>
        <dbReference type="Pfam" id="PF13476"/>
    </source>
</evidence>
<feature type="coiled-coil region" evidence="4">
    <location>
        <begin position="753"/>
        <end position="780"/>
    </location>
</feature>
<dbReference type="Pfam" id="PF13558">
    <property type="entry name" value="SbcC_Walker_B"/>
    <property type="match status" value="1"/>
</dbReference>
<evidence type="ECO:0000256" key="4">
    <source>
        <dbReference type="SAM" id="Coils"/>
    </source>
</evidence>
<comment type="caution">
    <text evidence="6">The sequence shown here is derived from an EMBL/GenBank/DDBJ whole genome shotgun (WGS) entry which is preliminary data.</text>
</comment>
<dbReference type="InterPro" id="IPR027417">
    <property type="entry name" value="P-loop_NTPase"/>
</dbReference>
<dbReference type="OrthoDB" id="9795626at2"/>